<evidence type="ECO:0000313" key="1">
    <source>
        <dbReference type="EMBL" id="OIQ63095.1"/>
    </source>
</evidence>
<comment type="caution">
    <text evidence="1">The sequence shown here is derived from an EMBL/GenBank/DDBJ whole genome shotgun (WGS) entry which is preliminary data.</text>
</comment>
<gene>
    <name evidence="1" type="ORF">GALL_553680</name>
</gene>
<dbReference type="InterPro" id="IPR036249">
    <property type="entry name" value="Thioredoxin-like_sf"/>
</dbReference>
<organism evidence="1">
    <name type="scientific">mine drainage metagenome</name>
    <dbReference type="NCBI Taxonomy" id="410659"/>
    <lineage>
        <taxon>unclassified sequences</taxon>
        <taxon>metagenomes</taxon>
        <taxon>ecological metagenomes</taxon>
    </lineage>
</organism>
<protein>
    <submittedName>
        <fullName evidence="1">Thioredoxin</fullName>
    </submittedName>
</protein>
<sequence length="172" mass="19633">MYMRQRVKIGFIVLILFTVVLLGYKTISKFQFLQRVALNTVTIPQFTFETLQRQNFGKQNIKDSLGNVIIMLFSPDCDHCQYMAHSLVKNNEKIKKIQFLMVTPFADGALVNRFGQTYGLNALPNVQLLIDTKGDFPKIFGTAIVPSFYVYKGNKLIKSIKGETKIQNLLTD</sequence>
<dbReference type="Gene3D" id="3.40.30.10">
    <property type="entry name" value="Glutaredoxin"/>
    <property type="match status" value="1"/>
</dbReference>
<proteinExistence type="predicted"/>
<dbReference type="EMBL" id="MLJW01009317">
    <property type="protein sequence ID" value="OIQ63095.1"/>
    <property type="molecule type" value="Genomic_DNA"/>
</dbReference>
<name>A0A1J5P5L1_9ZZZZ</name>
<dbReference type="SUPFAM" id="SSF52833">
    <property type="entry name" value="Thioredoxin-like"/>
    <property type="match status" value="1"/>
</dbReference>
<accession>A0A1J5P5L1</accession>
<dbReference type="AlphaFoldDB" id="A0A1J5P5L1"/>
<reference evidence="1" key="1">
    <citation type="submission" date="2016-10" db="EMBL/GenBank/DDBJ databases">
        <title>Sequence of Gallionella enrichment culture.</title>
        <authorList>
            <person name="Poehlein A."/>
            <person name="Muehling M."/>
            <person name="Daniel R."/>
        </authorList>
    </citation>
    <scope>NUCLEOTIDE SEQUENCE</scope>
</reference>